<organism evidence="11 12">
    <name type="scientific">Alicyclobacillus macrosporangiidus</name>
    <dbReference type="NCBI Taxonomy" id="392015"/>
    <lineage>
        <taxon>Bacteria</taxon>
        <taxon>Bacillati</taxon>
        <taxon>Bacillota</taxon>
        <taxon>Bacilli</taxon>
        <taxon>Bacillales</taxon>
        <taxon>Alicyclobacillaceae</taxon>
        <taxon>Alicyclobacillus</taxon>
    </lineage>
</organism>
<reference evidence="12" key="1">
    <citation type="submission" date="2016-10" db="EMBL/GenBank/DDBJ databases">
        <authorList>
            <person name="Varghese N."/>
        </authorList>
    </citation>
    <scope>NUCLEOTIDE SEQUENCE [LARGE SCALE GENOMIC DNA]</scope>
    <source>
        <strain evidence="12">DSM 17980</strain>
    </source>
</reference>
<keyword evidence="3 8" id="KW-0963">Cytoplasm</keyword>
<evidence type="ECO:0000256" key="2">
    <source>
        <dbReference type="ARBA" id="ARBA00004496"/>
    </source>
</evidence>
<accession>A0A1I7JSR9</accession>
<dbReference type="InterPro" id="IPR011805">
    <property type="entry name" value="RNase_R"/>
</dbReference>
<dbReference type="Pfam" id="PF17876">
    <property type="entry name" value="CSD2"/>
    <property type="match status" value="1"/>
</dbReference>
<dbReference type="GO" id="GO:0008859">
    <property type="term" value="F:exoribonuclease II activity"/>
    <property type="evidence" value="ECO:0007669"/>
    <property type="project" value="UniProtKB-UniRule"/>
</dbReference>
<dbReference type="OrthoDB" id="9764149at2"/>
<feature type="region of interest" description="Disordered" evidence="9">
    <location>
        <begin position="732"/>
        <end position="908"/>
    </location>
</feature>
<dbReference type="SMART" id="SM00357">
    <property type="entry name" value="CSP"/>
    <property type="match status" value="2"/>
</dbReference>
<feature type="compositionally biased region" description="Low complexity" evidence="9">
    <location>
        <begin position="784"/>
        <end position="799"/>
    </location>
</feature>
<proteinExistence type="inferred from homology"/>
<dbReference type="SMART" id="SM00955">
    <property type="entry name" value="RNB"/>
    <property type="match status" value="1"/>
</dbReference>
<dbReference type="PROSITE" id="PS50126">
    <property type="entry name" value="S1"/>
    <property type="match status" value="1"/>
</dbReference>
<feature type="compositionally biased region" description="Low complexity" evidence="9">
    <location>
        <begin position="848"/>
        <end position="858"/>
    </location>
</feature>
<dbReference type="GO" id="GO:0003723">
    <property type="term" value="F:RNA binding"/>
    <property type="evidence" value="ECO:0007669"/>
    <property type="project" value="UniProtKB-UniRule"/>
</dbReference>
<dbReference type="InterPro" id="IPR013223">
    <property type="entry name" value="RNase_B_OB_dom"/>
</dbReference>
<evidence type="ECO:0000313" key="11">
    <source>
        <dbReference type="EMBL" id="SFU88177.1"/>
    </source>
</evidence>
<keyword evidence="6 8" id="KW-0269">Exonuclease</keyword>
<dbReference type="CDD" id="cd04471">
    <property type="entry name" value="S1_RNase_R"/>
    <property type="match status" value="1"/>
</dbReference>
<evidence type="ECO:0000256" key="3">
    <source>
        <dbReference type="ARBA" id="ARBA00022490"/>
    </source>
</evidence>
<evidence type="ECO:0000313" key="12">
    <source>
        <dbReference type="Proteomes" id="UP000183508"/>
    </source>
</evidence>
<evidence type="ECO:0000256" key="6">
    <source>
        <dbReference type="ARBA" id="ARBA00022839"/>
    </source>
</evidence>
<evidence type="ECO:0000256" key="8">
    <source>
        <dbReference type="HAMAP-Rule" id="MF_01895"/>
    </source>
</evidence>
<gene>
    <name evidence="8" type="primary">rnr</name>
    <name evidence="11" type="ORF">SAMN05421543_111104</name>
</gene>
<dbReference type="EMBL" id="FPBV01000011">
    <property type="protein sequence ID" value="SFU88177.1"/>
    <property type="molecule type" value="Genomic_DNA"/>
</dbReference>
<dbReference type="PANTHER" id="PTHR23355">
    <property type="entry name" value="RIBONUCLEASE"/>
    <property type="match status" value="1"/>
</dbReference>
<dbReference type="Pfam" id="PF00575">
    <property type="entry name" value="S1"/>
    <property type="match status" value="1"/>
</dbReference>
<evidence type="ECO:0000256" key="9">
    <source>
        <dbReference type="SAM" id="MobiDB-lite"/>
    </source>
</evidence>
<dbReference type="InterPro" id="IPR012340">
    <property type="entry name" value="NA-bd_OB-fold"/>
</dbReference>
<dbReference type="Pfam" id="PF00773">
    <property type="entry name" value="RNB"/>
    <property type="match status" value="1"/>
</dbReference>
<dbReference type="Gene3D" id="2.40.50.140">
    <property type="entry name" value="Nucleic acid-binding proteins"/>
    <property type="match status" value="3"/>
</dbReference>
<dbReference type="InterPro" id="IPR004476">
    <property type="entry name" value="RNase_II/RNase_R"/>
</dbReference>
<name>A0A1I7JSR9_9BACL</name>
<dbReference type="InterPro" id="IPR001900">
    <property type="entry name" value="RNase_II/R"/>
</dbReference>
<dbReference type="eggNOG" id="COG0557">
    <property type="taxonomic scope" value="Bacteria"/>
</dbReference>
<dbReference type="EC" id="3.1.13.1" evidence="8"/>
<dbReference type="STRING" id="392015.SAMN05421543_111104"/>
<dbReference type="HAMAP" id="MF_01895">
    <property type="entry name" value="RNase_R"/>
    <property type="match status" value="1"/>
</dbReference>
<dbReference type="InterPro" id="IPR011129">
    <property type="entry name" value="CSD"/>
</dbReference>
<dbReference type="NCBIfam" id="TIGR02063">
    <property type="entry name" value="RNase_R"/>
    <property type="match status" value="1"/>
</dbReference>
<dbReference type="InterPro" id="IPR040476">
    <property type="entry name" value="CSD2"/>
</dbReference>
<evidence type="ECO:0000256" key="4">
    <source>
        <dbReference type="ARBA" id="ARBA00022722"/>
    </source>
</evidence>
<dbReference type="PROSITE" id="PS01175">
    <property type="entry name" value="RIBONUCLEASE_II"/>
    <property type="match status" value="1"/>
</dbReference>
<evidence type="ECO:0000256" key="1">
    <source>
        <dbReference type="ARBA" id="ARBA00001849"/>
    </source>
</evidence>
<dbReference type="AlphaFoldDB" id="A0A1I7JSR9"/>
<keyword evidence="12" id="KW-1185">Reference proteome</keyword>
<dbReference type="GO" id="GO:0005829">
    <property type="term" value="C:cytosol"/>
    <property type="evidence" value="ECO:0007669"/>
    <property type="project" value="TreeGrafter"/>
</dbReference>
<dbReference type="InterPro" id="IPR050180">
    <property type="entry name" value="RNR_Ribonuclease"/>
</dbReference>
<dbReference type="Proteomes" id="UP000183508">
    <property type="component" value="Unassembled WGS sequence"/>
</dbReference>
<keyword evidence="7 8" id="KW-0694">RNA-binding</keyword>
<feature type="compositionally biased region" description="Gly residues" evidence="9">
    <location>
        <begin position="860"/>
        <end position="881"/>
    </location>
</feature>
<keyword evidence="5 8" id="KW-0378">Hydrolase</keyword>
<feature type="compositionally biased region" description="Basic and acidic residues" evidence="9">
    <location>
        <begin position="897"/>
        <end position="908"/>
    </location>
</feature>
<comment type="function">
    <text evidence="8">3'-5' exoribonuclease that releases 5'-nucleoside monophosphates and is involved in maturation of structured RNAs.</text>
</comment>
<dbReference type="SMART" id="SM00316">
    <property type="entry name" value="S1"/>
    <property type="match status" value="1"/>
</dbReference>
<dbReference type="GO" id="GO:0006402">
    <property type="term" value="P:mRNA catabolic process"/>
    <property type="evidence" value="ECO:0007669"/>
    <property type="project" value="TreeGrafter"/>
</dbReference>
<feature type="domain" description="S1 motif" evidence="10">
    <location>
        <begin position="624"/>
        <end position="708"/>
    </location>
</feature>
<dbReference type="InterPro" id="IPR003029">
    <property type="entry name" value="S1_domain"/>
</dbReference>
<dbReference type="InterPro" id="IPR022966">
    <property type="entry name" value="RNase_II/R_CS"/>
</dbReference>
<sequence length="908" mass="101360">MVSRGQVIEYMQLDAYRPMTVEELTEAFGIEDAESFKAFVRLLNEMEAKGEVVRTRTNRYGVPERMNLVVGRLQMKARGYGFLIPDAAGEPDVYIPADELGGAMSGDRVMARVEKVSAGARREGKIIRVLERANHRVVGKVTKYRNHAFVTPLDKRMGQDIFIPGDRVLGAHDGDVVVVEITEFPTATRGPVGQVVEVLGQPDAPGIDILAVIRKYNLPEAFPEEVLAEAERIPLELSEEDYAGRRDLRSEVIVTIDGEDAKDLDDAVQVKRLDNGNYLLGVHIADVSYYVREGTRLDQEAYRRGTSVYLVDRVIPMLPPRLSNNVCSLNPKVDRLTLSCVMEITPAGEIVRHDIFPSVIRTTERMTYTAVNRILVHHDPEMMARYEALVPNFRQMEELALILRRRRMDRGAIDFDFEEVKVVVDDLGHPTDIVPRERGIAERIIEEFMLAANETVAEHFHWLGVPFVFRIHEEPELEKMLEFNEFIHNFGYHVKGLGSRIHPRALQEVLEKCRGTREERVIATLMLRSMRQARYSPEPVGHFGLAAQYYTHFTSPIRRYPDLMVHRVIRDVLVGRMHGAREERMREFVADAAAHSSIRERVAQDAERETDQLKMVEYMLDHVGEEFDGLISGVTQFGLFVQLTNGVEGLIHISYLTDDYYVLNEKQMALVGERARRVFRLGDPVRVRVTGANKEELTVDFELVVHHREGTLVIDDGVESVVYDEDLPPRERRRAVAERAAKARRPRGARGARDMRGAWGTRGAWTSESDADDAFDGRRRRAAGSDGSAGSTGSDGSAAEAWTESGAGGSRKQRGRRRARAEVDFAGAIAPHGRGRNGGTGSRRNAKAAKAAKAAKGVRGAKGGKGAKGVGASKGAGTGGSKRGRKVRGMELAPASDPDRVQWSDPPH</sequence>
<comment type="similarity">
    <text evidence="8">Belongs to the RNR ribonuclease family. RNase R subfamily.</text>
</comment>
<evidence type="ECO:0000259" key="10">
    <source>
        <dbReference type="PROSITE" id="PS50126"/>
    </source>
</evidence>
<dbReference type="NCBIfam" id="TIGR00358">
    <property type="entry name" value="3_prime_RNase"/>
    <property type="match status" value="1"/>
</dbReference>
<dbReference type="PANTHER" id="PTHR23355:SF9">
    <property type="entry name" value="DIS3-LIKE EXONUCLEASE 2"/>
    <property type="match status" value="1"/>
</dbReference>
<protein>
    <recommendedName>
        <fullName evidence="8">Ribonuclease R</fullName>
        <shortName evidence="8">RNase R</shortName>
        <ecNumber evidence="8">3.1.13.1</ecNumber>
    </recommendedName>
</protein>
<comment type="catalytic activity">
    <reaction evidence="1 8">
        <text>Exonucleolytic cleavage in the 3'- to 5'-direction to yield nucleoside 5'-phosphates.</text>
        <dbReference type="EC" id="3.1.13.1"/>
    </reaction>
</comment>
<feature type="compositionally biased region" description="Basic and acidic residues" evidence="9">
    <location>
        <begin position="732"/>
        <end position="741"/>
    </location>
</feature>
<evidence type="ECO:0000256" key="7">
    <source>
        <dbReference type="ARBA" id="ARBA00022884"/>
    </source>
</evidence>
<dbReference type="SUPFAM" id="SSF50249">
    <property type="entry name" value="Nucleic acid-binding proteins"/>
    <property type="match status" value="3"/>
</dbReference>
<dbReference type="Pfam" id="PF08206">
    <property type="entry name" value="OB_RNB"/>
    <property type="match status" value="1"/>
</dbReference>
<evidence type="ECO:0000256" key="5">
    <source>
        <dbReference type="ARBA" id="ARBA00022801"/>
    </source>
</evidence>
<keyword evidence="4 8" id="KW-0540">Nuclease</keyword>
<comment type="subcellular location">
    <subcellularLocation>
        <location evidence="2 8">Cytoplasm</location>
    </subcellularLocation>
</comment>